<evidence type="ECO:0000313" key="2">
    <source>
        <dbReference type="EMBL" id="KZV88626.1"/>
    </source>
</evidence>
<gene>
    <name evidence="2" type="ORF">EXIGLDRAFT_172824</name>
</gene>
<dbReference type="EMBL" id="KV426095">
    <property type="protein sequence ID" value="KZV88626.1"/>
    <property type="molecule type" value="Genomic_DNA"/>
</dbReference>
<dbReference type="AlphaFoldDB" id="A0A165F9G8"/>
<evidence type="ECO:0000256" key="1">
    <source>
        <dbReference type="SAM" id="MobiDB-lite"/>
    </source>
</evidence>
<dbReference type="Proteomes" id="UP000077266">
    <property type="component" value="Unassembled WGS sequence"/>
</dbReference>
<feature type="region of interest" description="Disordered" evidence="1">
    <location>
        <begin position="1"/>
        <end position="37"/>
    </location>
</feature>
<reference evidence="2 3" key="1">
    <citation type="journal article" date="2016" name="Mol. Biol. Evol.">
        <title>Comparative Genomics of Early-Diverging Mushroom-Forming Fungi Provides Insights into the Origins of Lignocellulose Decay Capabilities.</title>
        <authorList>
            <person name="Nagy L.G."/>
            <person name="Riley R."/>
            <person name="Tritt A."/>
            <person name="Adam C."/>
            <person name="Daum C."/>
            <person name="Floudas D."/>
            <person name="Sun H."/>
            <person name="Yadav J.S."/>
            <person name="Pangilinan J."/>
            <person name="Larsson K.H."/>
            <person name="Matsuura K."/>
            <person name="Barry K."/>
            <person name="Labutti K."/>
            <person name="Kuo R."/>
            <person name="Ohm R.A."/>
            <person name="Bhattacharya S.S."/>
            <person name="Shirouzu T."/>
            <person name="Yoshinaga Y."/>
            <person name="Martin F.M."/>
            <person name="Grigoriev I.V."/>
            <person name="Hibbett D.S."/>
        </authorList>
    </citation>
    <scope>NUCLEOTIDE SEQUENCE [LARGE SCALE GENOMIC DNA]</scope>
    <source>
        <strain evidence="2 3">HHB12029</strain>
    </source>
</reference>
<dbReference type="InParanoid" id="A0A165F9G8"/>
<sequence length="265" mass="29107">MSGAVALGADAVRLSPPSSPLPEGPKPSRRNKRPQRARTAGILRRLWSPPLHGALPVRVPCALSPAAGHPKKDITATIHSARIPFKVSHSPPVRLAPYSLLDRLARVHRPGVATAHPTARRPADNVLLEGLAMPAPIPFASVRVMSVFEGRAALAFVALADRPCNVYAAADVCAVQERTCRHVLAGAHNMSWCAPHVPHHFTRPSSTHPVHTASPPVLQIHFLCSVRHRWPSYRRMLRVRTRPLLSFREHCLVTWRADAHVQMIC</sequence>
<proteinExistence type="predicted"/>
<protein>
    <submittedName>
        <fullName evidence="2">Uncharacterized protein</fullName>
    </submittedName>
</protein>
<feature type="compositionally biased region" description="Basic residues" evidence="1">
    <location>
        <begin position="27"/>
        <end position="36"/>
    </location>
</feature>
<accession>A0A165F9G8</accession>
<keyword evidence="3" id="KW-1185">Reference proteome</keyword>
<organism evidence="2 3">
    <name type="scientific">Exidia glandulosa HHB12029</name>
    <dbReference type="NCBI Taxonomy" id="1314781"/>
    <lineage>
        <taxon>Eukaryota</taxon>
        <taxon>Fungi</taxon>
        <taxon>Dikarya</taxon>
        <taxon>Basidiomycota</taxon>
        <taxon>Agaricomycotina</taxon>
        <taxon>Agaricomycetes</taxon>
        <taxon>Auriculariales</taxon>
        <taxon>Exidiaceae</taxon>
        <taxon>Exidia</taxon>
    </lineage>
</organism>
<evidence type="ECO:0000313" key="3">
    <source>
        <dbReference type="Proteomes" id="UP000077266"/>
    </source>
</evidence>
<name>A0A165F9G8_EXIGL</name>